<dbReference type="PANTHER" id="PTHR31623:SF25">
    <property type="entry name" value="VINORINE SYNTHASE-LIKE"/>
    <property type="match status" value="1"/>
</dbReference>
<evidence type="ECO:0000256" key="3">
    <source>
        <dbReference type="ARBA" id="ARBA00023315"/>
    </source>
</evidence>
<reference evidence="4" key="2">
    <citation type="submission" date="2020-07" db="EMBL/GenBank/DDBJ databases">
        <authorList>
            <person name="Vera ALvarez R."/>
            <person name="Arias-Moreno D.M."/>
            <person name="Jimenez-Jacinto V."/>
            <person name="Jimenez-Bremont J.F."/>
            <person name="Swaminathan K."/>
            <person name="Moose S.P."/>
            <person name="Guerrero-Gonzalez M.L."/>
            <person name="Marino-Ramirez L."/>
            <person name="Landsman D."/>
            <person name="Rodriguez-Kessler M."/>
            <person name="Delgado-Sanchez P."/>
        </authorList>
    </citation>
    <scope>NUCLEOTIDE SEQUENCE</scope>
    <source>
        <tissue evidence="4">Cladode</tissue>
    </source>
</reference>
<organism evidence="4">
    <name type="scientific">Opuntia streptacantha</name>
    <name type="common">Prickly pear cactus</name>
    <name type="synonym">Opuntia cardona</name>
    <dbReference type="NCBI Taxonomy" id="393608"/>
    <lineage>
        <taxon>Eukaryota</taxon>
        <taxon>Viridiplantae</taxon>
        <taxon>Streptophyta</taxon>
        <taxon>Embryophyta</taxon>
        <taxon>Tracheophyta</taxon>
        <taxon>Spermatophyta</taxon>
        <taxon>Magnoliopsida</taxon>
        <taxon>eudicotyledons</taxon>
        <taxon>Gunneridae</taxon>
        <taxon>Pentapetalae</taxon>
        <taxon>Caryophyllales</taxon>
        <taxon>Cactineae</taxon>
        <taxon>Cactaceae</taxon>
        <taxon>Opuntioideae</taxon>
        <taxon>Opuntia</taxon>
    </lineage>
</organism>
<dbReference type="InterPro" id="IPR023213">
    <property type="entry name" value="CAT-like_dom_sf"/>
</dbReference>
<dbReference type="EC" id="2.3.1.150" evidence="4"/>
<evidence type="ECO:0000256" key="2">
    <source>
        <dbReference type="ARBA" id="ARBA00022679"/>
    </source>
</evidence>
<proteinExistence type="inferred from homology"/>
<dbReference type="EMBL" id="GISG01096594">
    <property type="protein sequence ID" value="MBA4635723.1"/>
    <property type="molecule type" value="Transcribed_RNA"/>
</dbReference>
<dbReference type="Pfam" id="PF02458">
    <property type="entry name" value="Transferase"/>
    <property type="match status" value="1"/>
</dbReference>
<dbReference type="EMBL" id="GISG01096592">
    <property type="protein sequence ID" value="MBA4635722.1"/>
    <property type="molecule type" value="Transcribed_RNA"/>
</dbReference>
<reference evidence="4" key="1">
    <citation type="journal article" date="2013" name="J. Plant Res.">
        <title>Effect of fungi and light on seed germination of three Opuntia species from semiarid lands of central Mexico.</title>
        <authorList>
            <person name="Delgado-Sanchez P."/>
            <person name="Jimenez-Bremont J.F."/>
            <person name="Guerrero-Gonzalez Mde L."/>
            <person name="Flores J."/>
        </authorList>
    </citation>
    <scope>NUCLEOTIDE SEQUENCE</scope>
    <source>
        <tissue evidence="4">Cladode</tissue>
    </source>
</reference>
<keyword evidence="3 4" id="KW-0012">Acyltransferase</keyword>
<dbReference type="Gene3D" id="3.30.559.10">
    <property type="entry name" value="Chloramphenicol acetyltransferase-like domain"/>
    <property type="match status" value="2"/>
</dbReference>
<dbReference type="AlphaFoldDB" id="A0A7C9DAF1"/>
<protein>
    <submittedName>
        <fullName evidence="4">Salutaridinol 7-O-acetyltransferase</fullName>
        <ecNumber evidence="4">2.3.1.150</ecNumber>
    </submittedName>
</protein>
<dbReference type="GO" id="GO:0047180">
    <property type="term" value="F:salutaridinol 7-O-acetyltransferase activity"/>
    <property type="evidence" value="ECO:0007669"/>
    <property type="project" value="UniProtKB-EC"/>
</dbReference>
<keyword evidence="2 4" id="KW-0808">Transferase</keyword>
<dbReference type="PANTHER" id="PTHR31623">
    <property type="entry name" value="F21J9.9"/>
    <property type="match status" value="1"/>
</dbReference>
<evidence type="ECO:0000256" key="1">
    <source>
        <dbReference type="ARBA" id="ARBA00009861"/>
    </source>
</evidence>
<comment type="similarity">
    <text evidence="1">Belongs to the plant acyltransferase family.</text>
</comment>
<accession>A0A7C9DAF1</accession>
<evidence type="ECO:0000313" key="4">
    <source>
        <dbReference type="EMBL" id="MBA4635723.1"/>
    </source>
</evidence>
<name>A0A7C9DAF1_OPUST</name>
<sequence length="226" mass="24883">MLGVQVNHFSCGGMAICLCISHKIADGTSSVQFTRDWANMARGATNEGDDVVSTPKFDGASHFPPSSDANGAHTQEIRTSKEKIVTRRLMFDKNTITALKEQATSTVNGPQLVTTPTRVEVVSAFIWKHLIKVGSQRATHNPNHAVTSCAIVAVNLRPRMIPPIPDDSSVGNFIWVTITDSVNSGDREPEHPELVQMLREAIRKVHDNYIKALQHGHENWLADLKN</sequence>